<evidence type="ECO:0000256" key="5">
    <source>
        <dbReference type="ARBA" id="ARBA00012483"/>
    </source>
</evidence>
<evidence type="ECO:0000256" key="15">
    <source>
        <dbReference type="ARBA" id="ARBA00023306"/>
    </source>
</evidence>
<evidence type="ECO:0000256" key="17">
    <source>
        <dbReference type="ARBA" id="ARBA00031332"/>
    </source>
</evidence>
<feature type="domain" description="FHA" evidence="20">
    <location>
        <begin position="28"/>
        <end position="80"/>
    </location>
</feature>
<dbReference type="GO" id="GO:0006511">
    <property type="term" value="P:ubiquitin-dependent protein catabolic process"/>
    <property type="evidence" value="ECO:0007669"/>
    <property type="project" value="TreeGrafter"/>
</dbReference>
<dbReference type="Gene3D" id="3.30.40.10">
    <property type="entry name" value="Zinc/RING finger domain, C3HC4 (zinc finger)"/>
    <property type="match status" value="1"/>
</dbReference>
<dbReference type="CDD" id="cd22672">
    <property type="entry name" value="FHA_CHFR"/>
    <property type="match status" value="1"/>
</dbReference>
<comment type="catalytic activity">
    <reaction evidence="1">
        <text>S-ubiquitinyl-[E2 ubiquitin-conjugating enzyme]-L-cysteine + [acceptor protein]-L-lysine = [E2 ubiquitin-conjugating enzyme]-L-cysteine + N(6)-ubiquitinyl-[acceptor protein]-L-lysine.</text>
        <dbReference type="EC" id="2.3.2.27"/>
    </reaction>
</comment>
<proteinExistence type="inferred from homology"/>
<evidence type="ECO:0000313" key="22">
    <source>
        <dbReference type="EMBL" id="KAK3581964.1"/>
    </source>
</evidence>
<reference evidence="22" key="2">
    <citation type="journal article" date="2021" name="Genome Biol. Evol.">
        <title>Developing a high-quality reference genome for a parasitic bivalve with doubly uniparental inheritance (Bivalvia: Unionida).</title>
        <authorList>
            <person name="Smith C.H."/>
        </authorList>
    </citation>
    <scope>NUCLEOTIDE SEQUENCE</scope>
    <source>
        <strain evidence="22">CHS0354</strain>
        <tissue evidence="22">Mantle</tissue>
    </source>
</reference>
<evidence type="ECO:0000256" key="19">
    <source>
        <dbReference type="SAM" id="MobiDB-lite"/>
    </source>
</evidence>
<evidence type="ECO:0000256" key="6">
    <source>
        <dbReference type="ARBA" id="ARBA00017908"/>
    </source>
</evidence>
<dbReference type="CDD" id="cd16503">
    <property type="entry name" value="RING-HC_CHFR"/>
    <property type="match status" value="1"/>
</dbReference>
<dbReference type="SUPFAM" id="SSF49879">
    <property type="entry name" value="SMAD/FHA domain"/>
    <property type="match status" value="1"/>
</dbReference>
<dbReference type="PROSITE" id="PS50089">
    <property type="entry name" value="ZF_RING_2"/>
    <property type="match status" value="1"/>
</dbReference>
<dbReference type="InterPro" id="IPR000253">
    <property type="entry name" value="FHA_dom"/>
</dbReference>
<evidence type="ECO:0000256" key="8">
    <source>
        <dbReference type="ARBA" id="ARBA00022679"/>
    </source>
</evidence>
<keyword evidence="7" id="KW-0132">Cell division</keyword>
<feature type="domain" description="RING-type" evidence="21">
    <location>
        <begin position="257"/>
        <end position="296"/>
    </location>
</feature>
<evidence type="ECO:0000256" key="14">
    <source>
        <dbReference type="ARBA" id="ARBA00023242"/>
    </source>
</evidence>
<dbReference type="InterPro" id="IPR040909">
    <property type="entry name" value="CHFR_Znf-CRD"/>
</dbReference>
<dbReference type="InterPro" id="IPR001841">
    <property type="entry name" value="Znf_RING"/>
</dbReference>
<dbReference type="PROSITE" id="PS00518">
    <property type="entry name" value="ZF_RING_1"/>
    <property type="match status" value="1"/>
</dbReference>
<organism evidence="22 23">
    <name type="scientific">Potamilus streckersoni</name>
    <dbReference type="NCBI Taxonomy" id="2493646"/>
    <lineage>
        <taxon>Eukaryota</taxon>
        <taxon>Metazoa</taxon>
        <taxon>Spiralia</taxon>
        <taxon>Lophotrochozoa</taxon>
        <taxon>Mollusca</taxon>
        <taxon>Bivalvia</taxon>
        <taxon>Autobranchia</taxon>
        <taxon>Heteroconchia</taxon>
        <taxon>Palaeoheterodonta</taxon>
        <taxon>Unionida</taxon>
        <taxon>Unionoidea</taxon>
        <taxon>Unionidae</taxon>
        <taxon>Ambleminae</taxon>
        <taxon>Lampsilini</taxon>
        <taxon>Potamilus</taxon>
    </lineage>
</organism>
<evidence type="ECO:0000256" key="4">
    <source>
        <dbReference type="ARBA" id="ARBA00005797"/>
    </source>
</evidence>
<dbReference type="GO" id="GO:0016567">
    <property type="term" value="P:protein ubiquitination"/>
    <property type="evidence" value="ECO:0007669"/>
    <property type="project" value="TreeGrafter"/>
</dbReference>
<dbReference type="SUPFAM" id="SSF57850">
    <property type="entry name" value="RING/U-box"/>
    <property type="match status" value="1"/>
</dbReference>
<keyword evidence="12" id="KW-0833">Ubl conjugation pathway</keyword>
<evidence type="ECO:0000256" key="18">
    <source>
        <dbReference type="PROSITE-ProRule" id="PRU00175"/>
    </source>
</evidence>
<dbReference type="GO" id="GO:0016605">
    <property type="term" value="C:PML body"/>
    <property type="evidence" value="ECO:0007669"/>
    <property type="project" value="UniProtKB-SubCell"/>
</dbReference>
<reference evidence="22" key="1">
    <citation type="journal article" date="2021" name="Genome Biol. Evol.">
        <title>A High-Quality Reference Genome for a Parasitic Bivalve with Doubly Uniparental Inheritance (Bivalvia: Unionida).</title>
        <authorList>
            <person name="Smith C.H."/>
        </authorList>
    </citation>
    <scope>NUCLEOTIDE SEQUENCE</scope>
    <source>
        <strain evidence="22">CHS0354</strain>
    </source>
</reference>
<keyword evidence="9" id="KW-0479">Metal-binding</keyword>
<feature type="region of interest" description="Disordered" evidence="19">
    <location>
        <begin position="475"/>
        <end position="517"/>
    </location>
</feature>
<reference evidence="22" key="3">
    <citation type="submission" date="2023-05" db="EMBL/GenBank/DDBJ databases">
        <authorList>
            <person name="Smith C.H."/>
        </authorList>
    </citation>
    <scope>NUCLEOTIDE SEQUENCE</scope>
    <source>
        <strain evidence="22">CHS0354</strain>
        <tissue evidence="22">Mantle</tissue>
    </source>
</reference>
<dbReference type="Pfam" id="PF17979">
    <property type="entry name" value="zf-CRD"/>
    <property type="match status" value="1"/>
</dbReference>
<keyword evidence="23" id="KW-1185">Reference proteome</keyword>
<gene>
    <name evidence="22" type="ORF">CHS0354_023435</name>
</gene>
<protein>
    <recommendedName>
        <fullName evidence="6">E3 ubiquitin-protein ligase CHFR</fullName>
        <ecNumber evidence="5">2.3.2.27</ecNumber>
    </recommendedName>
    <alternativeName>
        <fullName evidence="17">Checkpoint with forkhead and RING finger domains protein</fullName>
    </alternativeName>
    <alternativeName>
        <fullName evidence="16">RING-type E3 ubiquitin transferase CHFR</fullName>
    </alternativeName>
</protein>
<dbReference type="PANTHER" id="PTHR16079">
    <property type="entry name" value="UBIQUITIN LIGASE PROTEIN CHFR"/>
    <property type="match status" value="1"/>
</dbReference>
<evidence type="ECO:0000256" key="3">
    <source>
        <dbReference type="ARBA" id="ARBA00004906"/>
    </source>
</evidence>
<keyword evidence="11" id="KW-0498">Mitosis</keyword>
<dbReference type="Gene3D" id="3.30.40.140">
    <property type="match status" value="1"/>
</dbReference>
<feature type="compositionally biased region" description="Acidic residues" evidence="19">
    <location>
        <begin position="353"/>
        <end position="382"/>
    </location>
</feature>
<evidence type="ECO:0000256" key="10">
    <source>
        <dbReference type="ARBA" id="ARBA00022771"/>
    </source>
</evidence>
<dbReference type="InterPro" id="IPR017907">
    <property type="entry name" value="Znf_RING_CS"/>
</dbReference>
<dbReference type="SMART" id="SM00184">
    <property type="entry name" value="RING"/>
    <property type="match status" value="1"/>
</dbReference>
<dbReference type="Pfam" id="PF00498">
    <property type="entry name" value="FHA"/>
    <property type="match status" value="1"/>
</dbReference>
<accession>A0AAE0RYJ5</accession>
<dbReference type="GO" id="GO:0008270">
    <property type="term" value="F:zinc ion binding"/>
    <property type="evidence" value="ECO:0007669"/>
    <property type="project" value="UniProtKB-KW"/>
</dbReference>
<dbReference type="AlphaFoldDB" id="A0AAE0RYJ5"/>
<keyword evidence="10 18" id="KW-0863">Zinc-finger</keyword>
<dbReference type="GO" id="GO:0061630">
    <property type="term" value="F:ubiquitin protein ligase activity"/>
    <property type="evidence" value="ECO:0007669"/>
    <property type="project" value="UniProtKB-EC"/>
</dbReference>
<comment type="similarity">
    <text evidence="4">Belongs to the CHFR family.</text>
</comment>
<evidence type="ECO:0000256" key="7">
    <source>
        <dbReference type="ARBA" id="ARBA00022618"/>
    </source>
</evidence>
<dbReference type="InterPro" id="IPR013083">
    <property type="entry name" value="Znf_RING/FYVE/PHD"/>
</dbReference>
<dbReference type="InterPro" id="IPR008984">
    <property type="entry name" value="SMAD_FHA_dom_sf"/>
</dbReference>
<dbReference type="Pfam" id="PF13639">
    <property type="entry name" value="zf-RING_2"/>
    <property type="match status" value="1"/>
</dbReference>
<dbReference type="Gene3D" id="2.60.200.20">
    <property type="match status" value="1"/>
</dbReference>
<evidence type="ECO:0000259" key="21">
    <source>
        <dbReference type="PROSITE" id="PS50089"/>
    </source>
</evidence>
<evidence type="ECO:0000256" key="12">
    <source>
        <dbReference type="ARBA" id="ARBA00022786"/>
    </source>
</evidence>
<evidence type="ECO:0000256" key="11">
    <source>
        <dbReference type="ARBA" id="ARBA00022776"/>
    </source>
</evidence>
<evidence type="ECO:0000313" key="23">
    <source>
        <dbReference type="Proteomes" id="UP001195483"/>
    </source>
</evidence>
<dbReference type="EC" id="2.3.2.27" evidence="5"/>
<evidence type="ECO:0000259" key="20">
    <source>
        <dbReference type="PROSITE" id="PS50006"/>
    </source>
</evidence>
<keyword evidence="8" id="KW-0808">Transferase</keyword>
<dbReference type="Proteomes" id="UP001195483">
    <property type="component" value="Unassembled WGS sequence"/>
</dbReference>
<sequence length="727" mass="83220">METEKTWALLVSLTDIDTDPIPINKSKFVFGRAKDCDQSFPENKLVSSYHCYIEREEGSNEHVWLYDTSTNGTLFNMTRKVTKGNCMKLKHGDEFYIVYKKDNEDVNVGYVFQSLCELEKEQEEEETQEYSPHAMLDTTLIDDDCNLVEEVAECRQGTKRTTAESTTEEVSKKRLKMDEKSLHSLETTGQQVIASKSANLGEETQLAALGPNETEKHNQKELQVLSLVPQKEINEGDVKRPEPVICLRDNMEENLMCIICQEIMHDCISLQPCLHTFCAGCYSDWMKRSKVCPSCRKKVRRINKNHIVNNLIEAYLNERPEKKRPEEDLRELDKKNAITKDMLYPSKKYPEMRDDDEEEEDDYEDSEDYSDTDEEEEEEDFEEGHNNFGEPAAGPIVFQPAPAPFLLGFGTPFFGTTRPPKTVCRQCPEYKSIPDSGSGLMITPITAINNVDNITAGNSSNKIISKNDATEIKTINDKEAGVNNPSTSRGTKADDKTSPFQETEIDEASPSTVVDGGENVRRTDEKVMVDAPPYTCIPLQTHVLCQCCLQPMPDRRAEHVRNPDNIPAQQCSICFRAYCHAYWGCRKADCLGCLAKFKDLNFGRKCLDYIVLDNPYESNILKKYLDNHNISVREMLKSCLQKMQEGKYTCTDQARGVNPNSWLCYTCGLRNLKDLVYLYRRDIPRDHLTGEVTARPDCHWGRNCRTQRNKLHHAANFNHICDQRRFM</sequence>
<evidence type="ECO:0000256" key="9">
    <source>
        <dbReference type="ARBA" id="ARBA00022723"/>
    </source>
</evidence>
<evidence type="ECO:0000256" key="2">
    <source>
        <dbReference type="ARBA" id="ARBA00004322"/>
    </source>
</evidence>
<evidence type="ECO:0000256" key="16">
    <source>
        <dbReference type="ARBA" id="ARBA00029800"/>
    </source>
</evidence>
<feature type="region of interest" description="Disordered" evidence="19">
    <location>
        <begin position="345"/>
        <end position="396"/>
    </location>
</feature>
<comment type="pathway">
    <text evidence="3">Protein modification; protein ubiquitination.</text>
</comment>
<dbReference type="GO" id="GO:0051301">
    <property type="term" value="P:cell division"/>
    <property type="evidence" value="ECO:0007669"/>
    <property type="project" value="UniProtKB-KW"/>
</dbReference>
<dbReference type="PANTHER" id="PTHR16079:SF4">
    <property type="entry name" value="E3 UBIQUITIN-PROTEIN LIGASE CHFR"/>
    <property type="match status" value="1"/>
</dbReference>
<name>A0AAE0RYJ5_9BIVA</name>
<dbReference type="PROSITE" id="PS50006">
    <property type="entry name" value="FHA_DOMAIN"/>
    <property type="match status" value="1"/>
</dbReference>
<comment type="subcellular location">
    <subcellularLocation>
        <location evidence="2">Nucleus</location>
        <location evidence="2">PML body</location>
    </subcellularLocation>
</comment>
<keyword evidence="13" id="KW-0862">Zinc</keyword>
<dbReference type="FunFam" id="3.30.40.10:FF:000203">
    <property type="entry name" value="E3 ubiquitin-protein ligase CHFR isoform X1"/>
    <property type="match status" value="1"/>
</dbReference>
<evidence type="ECO:0000256" key="13">
    <source>
        <dbReference type="ARBA" id="ARBA00022833"/>
    </source>
</evidence>
<dbReference type="EMBL" id="JAEAOA010001414">
    <property type="protein sequence ID" value="KAK3581964.1"/>
    <property type="molecule type" value="Genomic_DNA"/>
</dbReference>
<evidence type="ECO:0000256" key="1">
    <source>
        <dbReference type="ARBA" id="ARBA00000900"/>
    </source>
</evidence>
<comment type="caution">
    <text evidence="22">The sequence shown here is derived from an EMBL/GenBank/DDBJ whole genome shotgun (WGS) entry which is preliminary data.</text>
</comment>
<keyword evidence="14" id="KW-0539">Nucleus</keyword>
<dbReference type="InterPro" id="IPR052256">
    <property type="entry name" value="E3_ubiquitin-ligase_CHFR"/>
</dbReference>
<keyword evidence="15" id="KW-0131">Cell cycle</keyword>